<name>A0A1B6VP31_9PROT</name>
<dbReference type="InterPro" id="IPR036182">
    <property type="entry name" value="PCuAC_sf"/>
</dbReference>
<dbReference type="PANTHER" id="PTHR36302:SF1">
    <property type="entry name" value="COPPER CHAPERONE PCU(A)C"/>
    <property type="match status" value="1"/>
</dbReference>
<organism evidence="2 3">
    <name type="scientific">Gluconobacter cerinus</name>
    <dbReference type="NCBI Taxonomy" id="38307"/>
    <lineage>
        <taxon>Bacteria</taxon>
        <taxon>Pseudomonadati</taxon>
        <taxon>Pseudomonadota</taxon>
        <taxon>Alphaproteobacteria</taxon>
        <taxon>Acetobacterales</taxon>
        <taxon>Acetobacteraceae</taxon>
        <taxon>Gluconobacter</taxon>
    </lineage>
</organism>
<comment type="caution">
    <text evidence="2">The sequence shown here is derived from an EMBL/GenBank/DDBJ whole genome shotgun (WGS) entry which is preliminary data.</text>
</comment>
<dbReference type="EMBL" id="LUTU01000004">
    <property type="protein sequence ID" value="OAJ68980.1"/>
    <property type="molecule type" value="Genomic_DNA"/>
</dbReference>
<proteinExistence type="predicted"/>
<evidence type="ECO:0000313" key="2">
    <source>
        <dbReference type="EMBL" id="OAJ68980.1"/>
    </source>
</evidence>
<dbReference type="InterPro" id="IPR058248">
    <property type="entry name" value="Lxx211020-like"/>
</dbReference>
<sequence>MGLSVTGRLSLKRVSVAFAVLLSLSAVPAFAQDTGALPVAQHNRQKIVVLDGTLAPSKHDDTRANAYFTIRNDDDSDHLLKGITSPACSTITAHHTNQEQTQATNDLFSHLALPHNSDMIFPVSGYHLLCGGVQQGLQIGQKVPFTFEFLDGDSITIGFTVEAAK</sequence>
<dbReference type="SUPFAM" id="SSF110087">
    <property type="entry name" value="DR1885-like metal-binding protein"/>
    <property type="match status" value="1"/>
</dbReference>
<dbReference type="PATRIC" id="fig|38307.3.peg.565"/>
<dbReference type="InterPro" id="IPR007410">
    <property type="entry name" value="LpqE-like"/>
</dbReference>
<feature type="chain" id="PRO_5008590221" description="Copper chaperone PCu(A)C" evidence="1">
    <location>
        <begin position="32"/>
        <end position="165"/>
    </location>
</feature>
<keyword evidence="1" id="KW-0732">Signal</keyword>
<dbReference type="AlphaFoldDB" id="A0A1B6VP31"/>
<evidence type="ECO:0000256" key="1">
    <source>
        <dbReference type="SAM" id="SignalP"/>
    </source>
</evidence>
<dbReference type="PANTHER" id="PTHR36302">
    <property type="entry name" value="BLR7088 PROTEIN"/>
    <property type="match status" value="1"/>
</dbReference>
<reference evidence="2 3" key="1">
    <citation type="submission" date="2016-03" db="EMBL/GenBank/DDBJ databases">
        <title>Draft genome sequence of Gluconobacter cerinus strain CECT 9110.</title>
        <authorList>
            <person name="Sainz F."/>
            <person name="Mas A."/>
            <person name="Torija M.J."/>
        </authorList>
    </citation>
    <scope>NUCLEOTIDE SEQUENCE [LARGE SCALE GENOMIC DNA]</scope>
    <source>
        <strain evidence="2 3">CECT 9110</strain>
    </source>
</reference>
<evidence type="ECO:0000313" key="3">
    <source>
        <dbReference type="Proteomes" id="UP000077786"/>
    </source>
</evidence>
<dbReference type="Pfam" id="PF04314">
    <property type="entry name" value="PCuAC"/>
    <property type="match status" value="1"/>
</dbReference>
<evidence type="ECO:0008006" key="4">
    <source>
        <dbReference type="Google" id="ProtNLM"/>
    </source>
</evidence>
<gene>
    <name evidence="2" type="ORF">A0123_00550</name>
</gene>
<dbReference type="Proteomes" id="UP000077786">
    <property type="component" value="Unassembled WGS sequence"/>
</dbReference>
<protein>
    <recommendedName>
        <fullName evidence="4">Copper chaperone PCu(A)C</fullName>
    </recommendedName>
</protein>
<dbReference type="Gene3D" id="2.60.40.1890">
    <property type="entry name" value="PCu(A)C copper chaperone"/>
    <property type="match status" value="1"/>
</dbReference>
<feature type="signal peptide" evidence="1">
    <location>
        <begin position="1"/>
        <end position="31"/>
    </location>
</feature>
<accession>A0A1B6VP31</accession>